<evidence type="ECO:0000256" key="3">
    <source>
        <dbReference type="ARBA" id="ARBA00006278"/>
    </source>
</evidence>
<dbReference type="eggNOG" id="KOG0039">
    <property type="taxonomic scope" value="Eukaryota"/>
</dbReference>
<dbReference type="InterPro" id="IPR013121">
    <property type="entry name" value="Fe_red_NAD-bd_6"/>
</dbReference>
<keyword evidence="18" id="KW-0732">Signal</keyword>
<keyword evidence="11" id="KW-0560">Oxidoreductase</keyword>
<dbReference type="Gene3D" id="3.40.50.80">
    <property type="entry name" value="Nucleotide-binding domain of ferredoxin-NADP reductase (FNR) module"/>
    <property type="match status" value="2"/>
</dbReference>
<evidence type="ECO:0000256" key="17">
    <source>
        <dbReference type="SAM" id="Phobius"/>
    </source>
</evidence>
<evidence type="ECO:0000313" key="20">
    <source>
        <dbReference type="EMBL" id="KCW71571.1"/>
    </source>
</evidence>
<feature type="signal peptide" evidence="18">
    <location>
        <begin position="1"/>
        <end position="18"/>
    </location>
</feature>
<dbReference type="Pfam" id="PF08022">
    <property type="entry name" value="FAD_binding_8"/>
    <property type="match status" value="1"/>
</dbReference>
<feature type="transmembrane region" description="Helical" evidence="17">
    <location>
        <begin position="108"/>
        <end position="128"/>
    </location>
</feature>
<feature type="transmembrane region" description="Helical" evidence="17">
    <location>
        <begin position="263"/>
        <end position="294"/>
    </location>
</feature>
<comment type="similarity">
    <text evidence="3">Belongs to the ferric reductase (FRE) family.</text>
</comment>
<evidence type="ECO:0000256" key="8">
    <source>
        <dbReference type="ARBA" id="ARBA00022827"/>
    </source>
</evidence>
<evidence type="ECO:0000259" key="19">
    <source>
        <dbReference type="PROSITE" id="PS51384"/>
    </source>
</evidence>
<keyword evidence="8" id="KW-0274">FAD</keyword>
<dbReference type="SUPFAM" id="SSF52343">
    <property type="entry name" value="Ferredoxin reductase-like, C-terminal NADP-linked domain"/>
    <property type="match status" value="1"/>
</dbReference>
<keyword evidence="13" id="KW-0406">Ion transport</keyword>
<dbReference type="InterPro" id="IPR050369">
    <property type="entry name" value="RBOH/FRE"/>
</dbReference>
<keyword evidence="9" id="KW-0249">Electron transport</keyword>
<keyword evidence="7" id="KW-0479">Metal-binding</keyword>
<dbReference type="InterPro" id="IPR017938">
    <property type="entry name" value="Riboflavin_synthase-like_b-brl"/>
</dbReference>
<dbReference type="FunCoup" id="A0A059C042">
    <property type="interactions" value="62"/>
</dbReference>
<feature type="transmembrane region" description="Helical" evidence="17">
    <location>
        <begin position="85"/>
        <end position="102"/>
    </location>
</feature>
<evidence type="ECO:0000256" key="5">
    <source>
        <dbReference type="ARBA" id="ARBA00022630"/>
    </source>
</evidence>
<dbReference type="Gene3D" id="2.40.30.10">
    <property type="entry name" value="Translation factors"/>
    <property type="match status" value="1"/>
</dbReference>
<dbReference type="PROSITE" id="PS51384">
    <property type="entry name" value="FAD_FR"/>
    <property type="match status" value="1"/>
</dbReference>
<keyword evidence="4" id="KW-0813">Transport</keyword>
<dbReference type="FunFam" id="3.40.50.80:FF:000039">
    <property type="entry name" value="Ferric reduction oxidase 3"/>
    <property type="match status" value="1"/>
</dbReference>
<dbReference type="GO" id="GO:0140618">
    <property type="term" value="F:ferric-chelate reductase (NADH) activity"/>
    <property type="evidence" value="ECO:0007669"/>
    <property type="project" value="UniProtKB-EC"/>
</dbReference>
<dbReference type="InterPro" id="IPR039261">
    <property type="entry name" value="FNR_nucleotide-bd"/>
</dbReference>
<evidence type="ECO:0000256" key="7">
    <source>
        <dbReference type="ARBA" id="ARBA00022723"/>
    </source>
</evidence>
<evidence type="ECO:0000256" key="9">
    <source>
        <dbReference type="ARBA" id="ARBA00022982"/>
    </source>
</evidence>
<accession>A0A059C042</accession>
<dbReference type="GO" id="GO:0000293">
    <property type="term" value="F:ferric-chelate reductase activity"/>
    <property type="evidence" value="ECO:0000318"/>
    <property type="project" value="GO_Central"/>
</dbReference>
<dbReference type="AlphaFoldDB" id="A0A059C042"/>
<evidence type="ECO:0000256" key="10">
    <source>
        <dbReference type="ARBA" id="ARBA00022989"/>
    </source>
</evidence>
<gene>
    <name evidence="20" type="ORF">EUGRSUZ_E00107</name>
</gene>
<organism evidence="20">
    <name type="scientific">Eucalyptus grandis</name>
    <name type="common">Flooded gum</name>
    <dbReference type="NCBI Taxonomy" id="71139"/>
    <lineage>
        <taxon>Eukaryota</taxon>
        <taxon>Viridiplantae</taxon>
        <taxon>Streptophyta</taxon>
        <taxon>Embryophyta</taxon>
        <taxon>Tracheophyta</taxon>
        <taxon>Spermatophyta</taxon>
        <taxon>Magnoliopsida</taxon>
        <taxon>eudicotyledons</taxon>
        <taxon>Gunneridae</taxon>
        <taxon>Pentapetalae</taxon>
        <taxon>rosids</taxon>
        <taxon>malvids</taxon>
        <taxon>Myrtales</taxon>
        <taxon>Myrtaceae</taxon>
        <taxon>Myrtoideae</taxon>
        <taxon>Eucalypteae</taxon>
        <taxon>Eucalyptus</taxon>
    </lineage>
</organism>
<evidence type="ECO:0000256" key="6">
    <source>
        <dbReference type="ARBA" id="ARBA00022692"/>
    </source>
</evidence>
<keyword evidence="6 17" id="KW-0812">Transmembrane</keyword>
<comment type="cofactor">
    <cofactor evidence="1">
        <name>FAD</name>
        <dbReference type="ChEBI" id="CHEBI:57692"/>
    </cofactor>
</comment>
<feature type="transmembrane region" description="Helical" evidence="17">
    <location>
        <begin position="44"/>
        <end position="64"/>
    </location>
</feature>
<dbReference type="PANTHER" id="PTHR11972:SF41">
    <property type="entry name" value="FERRIC REDUCTION OXIDASE 2"/>
    <property type="match status" value="1"/>
</dbReference>
<dbReference type="GO" id="GO:0006811">
    <property type="term" value="P:monoatomic ion transport"/>
    <property type="evidence" value="ECO:0007669"/>
    <property type="project" value="UniProtKB-KW"/>
</dbReference>
<proteinExistence type="inferred from homology"/>
<dbReference type="SFLD" id="SFLDG01168">
    <property type="entry name" value="Ferric_reductase_subgroup_(FRE"/>
    <property type="match status" value="1"/>
</dbReference>
<evidence type="ECO:0000256" key="11">
    <source>
        <dbReference type="ARBA" id="ARBA00023002"/>
    </source>
</evidence>
<evidence type="ECO:0000256" key="15">
    <source>
        <dbReference type="ARBA" id="ARBA00050970"/>
    </source>
</evidence>
<evidence type="ECO:0000256" key="1">
    <source>
        <dbReference type="ARBA" id="ARBA00001974"/>
    </source>
</evidence>
<sequence length="690" mass="78105">MVVFLGTVLMWIMLPTNTYREHWFPSIWAKSSTSTFFGYQGYTMLMFTFPVLFIACLGCVYLHLGNESIEPRVGKNGVERKKGLAMWKRPVLVSGPLGIVSWTELAFFVMFIALLVWSFATDLRISFLDIERTGPMDGDKMWEAKLERSGLWLGSVGNIALALLFFPVTRVSSVLPLFGLTSEASIKYHIWLGHIVMVLFTTHGLVYILYWALTHRISEMVKWQKTEISNVAGEISLLAGLGLWATTFPRVRRKMFELFFYTHYLYILFMLFFVFHVSFYYSCIMLPGFYLFLVDRFLRLLQSRGCARLVSARVLPCDTVELNFSKTPGLEYTPASIMFINVPSLSKLQWHPFTISSNSNLEKDKLSIIIKNEGAWSKKLYQILSSPSPPDRLEISVEGPYGPTPTQFLRYEKLVMVSGGSGVTPFISIIREFIFMSTAFKSMTPKLTLICAFKNSSELTMLDLVLPISGTPSDLSNLQLQIEAYVTREKEATTQSPKQARAVWFKPSLLDEPLYAILGPSGWLWLGAIISVSFVMFLILIGIITRYYIYPIDPKQNEFPITVRAVLNILVMCVCIVIVASTAFVWNKRTNAKEAKQIKHLNGSAGVHSPDSGLYNAERELESLPHQSLVQATNLHFGERPDLKKMLFECKESSVGVLVCGPKKMRHEVAAICSSGLAKNLHFESISFSW</sequence>
<dbReference type="PANTHER" id="PTHR11972">
    <property type="entry name" value="NADPH OXIDASE"/>
    <property type="match status" value="1"/>
</dbReference>
<feature type="transmembrane region" description="Helical" evidence="17">
    <location>
        <begin position="188"/>
        <end position="210"/>
    </location>
</feature>
<evidence type="ECO:0000256" key="4">
    <source>
        <dbReference type="ARBA" id="ARBA00022448"/>
    </source>
</evidence>
<comment type="subcellular location">
    <subcellularLocation>
        <location evidence="2">Membrane</location>
        <topology evidence="2">Multi-pass membrane protein</topology>
    </subcellularLocation>
</comment>
<keyword evidence="12" id="KW-0408">Iron</keyword>
<protein>
    <recommendedName>
        <fullName evidence="16">ferric-chelate reductase (NADH)</fullName>
        <ecNumber evidence="16">1.16.1.7</ecNumber>
    </recommendedName>
</protein>
<keyword evidence="10 17" id="KW-1133">Transmembrane helix</keyword>
<dbReference type="InterPro" id="IPR017927">
    <property type="entry name" value="FAD-bd_FR_type"/>
</dbReference>
<evidence type="ECO:0000256" key="13">
    <source>
        <dbReference type="ARBA" id="ARBA00023065"/>
    </source>
</evidence>
<dbReference type="GO" id="GO:0046872">
    <property type="term" value="F:metal ion binding"/>
    <property type="evidence" value="ECO:0007669"/>
    <property type="project" value="UniProtKB-KW"/>
</dbReference>
<dbReference type="Gramene" id="KCW71571">
    <property type="protein sequence ID" value="KCW71571"/>
    <property type="gene ID" value="EUGRSUZ_E00107"/>
</dbReference>
<evidence type="ECO:0000256" key="12">
    <source>
        <dbReference type="ARBA" id="ARBA00023004"/>
    </source>
</evidence>
<name>A0A059C042_EUCGR</name>
<feature type="transmembrane region" description="Helical" evidence="17">
    <location>
        <begin position="149"/>
        <end position="168"/>
    </location>
</feature>
<dbReference type="CDD" id="cd06186">
    <property type="entry name" value="NOX_Duox_like_FAD_NADP"/>
    <property type="match status" value="1"/>
</dbReference>
<dbReference type="SFLD" id="SFLDS00052">
    <property type="entry name" value="Ferric_Reductase_Domain"/>
    <property type="match status" value="1"/>
</dbReference>
<dbReference type="InterPro" id="IPR013130">
    <property type="entry name" value="Fe3_Rdtase_TM_dom"/>
</dbReference>
<dbReference type="SUPFAM" id="SSF63380">
    <property type="entry name" value="Riboflavin synthase domain-like"/>
    <property type="match status" value="1"/>
</dbReference>
<dbReference type="Pfam" id="PF01794">
    <property type="entry name" value="Ferric_reduct"/>
    <property type="match status" value="1"/>
</dbReference>
<evidence type="ECO:0000256" key="2">
    <source>
        <dbReference type="ARBA" id="ARBA00004141"/>
    </source>
</evidence>
<dbReference type="InterPro" id="IPR013112">
    <property type="entry name" value="FAD-bd_8"/>
</dbReference>
<evidence type="ECO:0000256" key="14">
    <source>
        <dbReference type="ARBA" id="ARBA00023136"/>
    </source>
</evidence>
<keyword evidence="14 17" id="KW-0472">Membrane</keyword>
<dbReference type="EMBL" id="KK198757">
    <property type="protein sequence ID" value="KCW71571.1"/>
    <property type="molecule type" value="Genomic_DNA"/>
</dbReference>
<reference evidence="20" key="1">
    <citation type="submission" date="2013-07" db="EMBL/GenBank/DDBJ databases">
        <title>The genome of Eucalyptus grandis.</title>
        <authorList>
            <person name="Schmutz J."/>
            <person name="Hayes R."/>
            <person name="Myburg A."/>
            <person name="Tuskan G."/>
            <person name="Grattapaglia D."/>
            <person name="Rokhsar D.S."/>
        </authorList>
    </citation>
    <scope>NUCLEOTIDE SEQUENCE</scope>
    <source>
        <tissue evidence="20">Leaf extractions</tissue>
    </source>
</reference>
<feature type="transmembrane region" description="Helical" evidence="17">
    <location>
        <begin position="523"/>
        <end position="549"/>
    </location>
</feature>
<evidence type="ECO:0000256" key="16">
    <source>
        <dbReference type="ARBA" id="ARBA00066905"/>
    </source>
</evidence>
<dbReference type="EC" id="1.16.1.7" evidence="16"/>
<evidence type="ECO:0000256" key="18">
    <source>
        <dbReference type="SAM" id="SignalP"/>
    </source>
</evidence>
<feature type="chain" id="PRO_5001568864" description="ferric-chelate reductase (NADH)" evidence="18">
    <location>
        <begin position="19"/>
        <end position="690"/>
    </location>
</feature>
<dbReference type="Pfam" id="PF08030">
    <property type="entry name" value="NAD_binding_6"/>
    <property type="match status" value="1"/>
</dbReference>
<dbReference type="OMA" id="GHMVIAI"/>
<feature type="domain" description="FAD-binding FR-type" evidence="19">
    <location>
        <begin position="302"/>
        <end position="407"/>
    </location>
</feature>
<comment type="catalytic activity">
    <reaction evidence="15">
        <text>2 a Fe(II)-siderophore + NAD(+) + H(+) = 2 a Fe(III)-siderophore + NADH</text>
        <dbReference type="Rhea" id="RHEA:15061"/>
        <dbReference type="Rhea" id="RHEA-COMP:11342"/>
        <dbReference type="Rhea" id="RHEA-COMP:11344"/>
        <dbReference type="ChEBI" id="CHEBI:15378"/>
        <dbReference type="ChEBI" id="CHEBI:29033"/>
        <dbReference type="ChEBI" id="CHEBI:29034"/>
        <dbReference type="ChEBI" id="CHEBI:57540"/>
        <dbReference type="ChEBI" id="CHEBI:57945"/>
        <dbReference type="EC" id="1.16.1.7"/>
    </reaction>
</comment>
<dbReference type="GO" id="GO:0005886">
    <property type="term" value="C:plasma membrane"/>
    <property type="evidence" value="ECO:0000318"/>
    <property type="project" value="GO_Central"/>
</dbReference>
<feature type="transmembrane region" description="Helical" evidence="17">
    <location>
        <begin position="561"/>
        <end position="586"/>
    </location>
</feature>
<feature type="transmembrane region" description="Helical" evidence="17">
    <location>
        <begin position="231"/>
        <end position="251"/>
    </location>
</feature>
<dbReference type="InParanoid" id="A0A059C042"/>
<keyword evidence="5" id="KW-0285">Flavoprotein</keyword>